<dbReference type="InterPro" id="IPR008584">
    <property type="entry name" value="CXXC_Zn-binding_euk"/>
</dbReference>
<dbReference type="EMBL" id="JNVN01001608">
    <property type="protein sequence ID" value="KHJ33134.1"/>
    <property type="molecule type" value="Genomic_DNA"/>
</dbReference>
<dbReference type="AlphaFoldDB" id="A0A0B1P8Y6"/>
<name>A0A0B1P8Y6_UNCNE</name>
<protein>
    <submittedName>
        <fullName evidence="4">Putative duf866-domain-containing protein</fullName>
    </submittedName>
</protein>
<dbReference type="OMA" id="TAHFVWR"/>
<dbReference type="PANTHER" id="PTHR12857">
    <property type="entry name" value="CXXC MOTIF CONTAINING ZINC BINDING PROTEIN"/>
    <property type="match status" value="1"/>
</dbReference>
<keyword evidence="5" id="KW-1185">Reference proteome</keyword>
<evidence type="ECO:0000256" key="3">
    <source>
        <dbReference type="ARBA" id="ARBA00022833"/>
    </source>
</evidence>
<evidence type="ECO:0000313" key="4">
    <source>
        <dbReference type="EMBL" id="KHJ33134.1"/>
    </source>
</evidence>
<keyword evidence="2" id="KW-0479">Metal-binding</keyword>
<gene>
    <name evidence="4" type="ORF">EV44_g5977</name>
</gene>
<evidence type="ECO:0000256" key="2">
    <source>
        <dbReference type="ARBA" id="ARBA00022723"/>
    </source>
</evidence>
<dbReference type="SUPFAM" id="SSF141678">
    <property type="entry name" value="MAL13P1.257-like"/>
    <property type="match status" value="1"/>
</dbReference>
<accession>A0A0B1P8Y6</accession>
<reference evidence="4 5" key="1">
    <citation type="journal article" date="2014" name="BMC Genomics">
        <title>Adaptive genomic structural variation in the grape powdery mildew pathogen, Erysiphe necator.</title>
        <authorList>
            <person name="Jones L."/>
            <person name="Riaz S."/>
            <person name="Morales-Cruz A."/>
            <person name="Amrine K.C."/>
            <person name="McGuire B."/>
            <person name="Gubler W.D."/>
            <person name="Walker M.A."/>
            <person name="Cantu D."/>
        </authorList>
    </citation>
    <scope>NUCLEOTIDE SEQUENCE [LARGE SCALE GENOMIC DNA]</scope>
    <source>
        <strain evidence="5">c</strain>
    </source>
</reference>
<sequence length="160" mass="18165">MTSVYLTAELNGVTDLRPRDDSGFSFWYTFRIKCTSCRDIHPNPIGISRFESKVMKGGRGEANFVWKCKSCKRESSATIIAAPKAYQQESKTKRQKILEFDIRGLELIEFIPEGEWLANGISSGTQFASIDLSEGEWFDYDESSGEEVSIVDLKWDISKN</sequence>
<dbReference type="HOGENOM" id="CLU_114688_0_0_1"/>
<dbReference type="OrthoDB" id="10248838at2759"/>
<organism evidence="4 5">
    <name type="scientific">Uncinula necator</name>
    <name type="common">Grape powdery mildew</name>
    <dbReference type="NCBI Taxonomy" id="52586"/>
    <lineage>
        <taxon>Eukaryota</taxon>
        <taxon>Fungi</taxon>
        <taxon>Dikarya</taxon>
        <taxon>Ascomycota</taxon>
        <taxon>Pezizomycotina</taxon>
        <taxon>Leotiomycetes</taxon>
        <taxon>Erysiphales</taxon>
        <taxon>Erysiphaceae</taxon>
        <taxon>Erysiphe</taxon>
    </lineage>
</organism>
<comment type="similarity">
    <text evidence="1">Belongs to the UPF0587 family.</text>
</comment>
<dbReference type="PANTHER" id="PTHR12857:SF0">
    <property type="entry name" value="CXXC MOTIF CONTAINING ZINC BINDING PROTEIN"/>
    <property type="match status" value="1"/>
</dbReference>
<dbReference type="STRING" id="52586.A0A0B1P8Y6"/>
<comment type="caution">
    <text evidence="4">The sequence shown here is derived from an EMBL/GenBank/DDBJ whole genome shotgun (WGS) entry which is preliminary data.</text>
</comment>
<evidence type="ECO:0000256" key="1">
    <source>
        <dbReference type="ARBA" id="ARBA00007818"/>
    </source>
</evidence>
<dbReference type="Proteomes" id="UP000030854">
    <property type="component" value="Unassembled WGS sequence"/>
</dbReference>
<proteinExistence type="inferred from homology"/>
<keyword evidence="3" id="KW-0862">Zinc</keyword>
<dbReference type="Pfam" id="PF05907">
    <property type="entry name" value="CXXC_Zn-b_euk"/>
    <property type="match status" value="1"/>
</dbReference>
<dbReference type="GO" id="GO:0008270">
    <property type="term" value="F:zinc ion binding"/>
    <property type="evidence" value="ECO:0007669"/>
    <property type="project" value="TreeGrafter"/>
</dbReference>
<evidence type="ECO:0000313" key="5">
    <source>
        <dbReference type="Proteomes" id="UP000030854"/>
    </source>
</evidence>